<dbReference type="EMBL" id="UINC01013478">
    <property type="protein sequence ID" value="SVA58202.1"/>
    <property type="molecule type" value="Genomic_DNA"/>
</dbReference>
<dbReference type="InterPro" id="IPR001849">
    <property type="entry name" value="PH_domain"/>
</dbReference>
<accession>A0A381X0T8</accession>
<dbReference type="PROSITE" id="PS50003">
    <property type="entry name" value="PH_DOMAIN"/>
    <property type="match status" value="1"/>
</dbReference>
<reference evidence="2" key="1">
    <citation type="submission" date="2018-05" db="EMBL/GenBank/DDBJ databases">
        <authorList>
            <person name="Lanie J.A."/>
            <person name="Ng W.-L."/>
            <person name="Kazmierczak K.M."/>
            <person name="Andrzejewski T.M."/>
            <person name="Davidsen T.M."/>
            <person name="Wayne K.J."/>
            <person name="Tettelin H."/>
            <person name="Glass J.I."/>
            <person name="Rusch D."/>
            <person name="Podicherti R."/>
            <person name="Tsui H.-C.T."/>
            <person name="Winkler M.E."/>
        </authorList>
    </citation>
    <scope>NUCLEOTIDE SEQUENCE</scope>
</reference>
<evidence type="ECO:0000259" key="1">
    <source>
        <dbReference type="PROSITE" id="PS50003"/>
    </source>
</evidence>
<dbReference type="AlphaFoldDB" id="A0A381X0T8"/>
<feature type="domain" description="PH" evidence="1">
    <location>
        <begin position="1"/>
        <end position="35"/>
    </location>
</feature>
<feature type="non-terminal residue" evidence="2">
    <location>
        <position position="1"/>
    </location>
</feature>
<proteinExistence type="predicted"/>
<sequence>VSVEYFFELFGYLGNTYVFEKVSKDTRQSWLDQLN</sequence>
<organism evidence="2">
    <name type="scientific">marine metagenome</name>
    <dbReference type="NCBI Taxonomy" id="408172"/>
    <lineage>
        <taxon>unclassified sequences</taxon>
        <taxon>metagenomes</taxon>
        <taxon>ecological metagenomes</taxon>
    </lineage>
</organism>
<evidence type="ECO:0000313" key="2">
    <source>
        <dbReference type="EMBL" id="SVA58202.1"/>
    </source>
</evidence>
<gene>
    <name evidence="2" type="ORF">METZ01_LOCUS111056</name>
</gene>
<protein>
    <recommendedName>
        <fullName evidence="1">PH domain-containing protein</fullName>
    </recommendedName>
</protein>
<name>A0A381X0T8_9ZZZZ</name>